<evidence type="ECO:0000313" key="3">
    <source>
        <dbReference type="EMBL" id="APZ35143.1"/>
    </source>
</evidence>
<dbReference type="KEGG" id="maur:BOH66_13450"/>
<proteinExistence type="predicted"/>
<dbReference type="OrthoDB" id="7888869at2"/>
<evidence type="ECO:0000313" key="4">
    <source>
        <dbReference type="Proteomes" id="UP000187185"/>
    </source>
</evidence>
<dbReference type="Pfam" id="PF00496">
    <property type="entry name" value="SBP_bac_5"/>
    <property type="match status" value="1"/>
</dbReference>
<feature type="signal peptide" evidence="1">
    <location>
        <begin position="1"/>
        <end position="20"/>
    </location>
</feature>
<keyword evidence="4" id="KW-1185">Reference proteome</keyword>
<dbReference type="Gene3D" id="3.90.76.10">
    <property type="entry name" value="Dipeptide-binding Protein, Domain 1"/>
    <property type="match status" value="1"/>
</dbReference>
<sequence>MGLRRRVAATAVALVAVTLAACAPALPESVVPGTHAVVGVTGEVTSSNPLASPTPANLELAAATRAGFGAMVDGEFVPDPSFGAVTISGDDPFTVRYDLAEPSWSDGTPVDAADLLLGWAWAAGILPADDADAGAEAEATDAGAQASLEPEMAGVPELDEFGRAIVVRFAAPTMLWQTAVTAQVPAHIVGRLAFGLDDAMEAKQAVVRAIEDDDAAALAKIGEAWDEGFAWGEDDDPSADLLLSSGPYRVDDVTRDATGQSVTLVPNAAYRGGAAAQVARVDLVPAGADAVAEVGARLDVVQVAPTAANDAPIRQLERRDATVATTHDGTVWSLLLRPAGVLTDAAARAAFLRLAPVGDMVDRGAGPWAAAYAKTTSMLAMPGSRAFDVVAEDSGFAAAIGTPADDAALDREAAGVPAGATVCVLYDRASPFAAGAFAALRDAAAEGGWTVTDCGADDIDAALAQGGWVAALARVPIPRSPAQIAEQWGSASTTALTLQADAERDTLIAQYAHTVDVYDSRDLLAQIEATIVRAAVARPLAMNPVVTLADRDVTGVAARNGPGPMLLPGIAQWSAAVDPTEVTAP</sequence>
<protein>
    <recommendedName>
        <fullName evidence="2">Solute-binding protein family 5 domain-containing protein</fullName>
    </recommendedName>
</protein>
<organism evidence="3 4">
    <name type="scientific">Microbacterium aurum</name>
    <dbReference type="NCBI Taxonomy" id="36805"/>
    <lineage>
        <taxon>Bacteria</taxon>
        <taxon>Bacillati</taxon>
        <taxon>Actinomycetota</taxon>
        <taxon>Actinomycetes</taxon>
        <taxon>Micrococcales</taxon>
        <taxon>Microbacteriaceae</taxon>
        <taxon>Microbacterium</taxon>
    </lineage>
</organism>
<gene>
    <name evidence="3" type="ORF">BOH66_13450</name>
</gene>
<feature type="chain" id="PRO_5038835738" description="Solute-binding protein family 5 domain-containing protein" evidence="1">
    <location>
        <begin position="21"/>
        <end position="585"/>
    </location>
</feature>
<dbReference type="Gene3D" id="3.10.105.10">
    <property type="entry name" value="Dipeptide-binding Protein, Domain 3"/>
    <property type="match status" value="1"/>
</dbReference>
<evidence type="ECO:0000259" key="2">
    <source>
        <dbReference type="Pfam" id="PF00496"/>
    </source>
</evidence>
<dbReference type="STRING" id="36805.BOH66_13450"/>
<dbReference type="GO" id="GO:0015833">
    <property type="term" value="P:peptide transport"/>
    <property type="evidence" value="ECO:0007669"/>
    <property type="project" value="TreeGrafter"/>
</dbReference>
<reference evidence="3 4" key="1">
    <citation type="submission" date="2016-12" db="EMBL/GenBank/DDBJ databases">
        <title>Complete genome sequence of Microbacterium aurum KACC 15219.</title>
        <authorList>
            <person name="Jung Y."/>
            <person name="Shin J.-H."/>
            <person name="Lee Y.-J."/>
            <person name="Yi H."/>
            <person name="Bahn Y.-S."/>
            <person name="Kim J.F."/>
            <person name="Lee D.-W."/>
        </authorList>
    </citation>
    <scope>NUCLEOTIDE SEQUENCE [LARGE SCALE GENOMIC DNA]</scope>
    <source>
        <strain evidence="3 4">KACC 15219</strain>
    </source>
</reference>
<dbReference type="InterPro" id="IPR039424">
    <property type="entry name" value="SBP_5"/>
</dbReference>
<dbReference type="SUPFAM" id="SSF53850">
    <property type="entry name" value="Periplasmic binding protein-like II"/>
    <property type="match status" value="1"/>
</dbReference>
<dbReference type="PANTHER" id="PTHR30290:SF65">
    <property type="entry name" value="MONOACYL PHOSPHATIDYLINOSITOL TETRAMANNOSIDE-BINDING PROTEIN LPQW-RELATED"/>
    <property type="match status" value="1"/>
</dbReference>
<name>A0A1P8UAL6_9MICO</name>
<feature type="domain" description="Solute-binding protein family 5" evidence="2">
    <location>
        <begin position="102"/>
        <end position="354"/>
    </location>
</feature>
<dbReference type="InterPro" id="IPR000914">
    <property type="entry name" value="SBP_5_dom"/>
</dbReference>
<dbReference type="Gene3D" id="3.40.190.10">
    <property type="entry name" value="Periplasmic binding protein-like II"/>
    <property type="match status" value="1"/>
</dbReference>
<evidence type="ECO:0000256" key="1">
    <source>
        <dbReference type="SAM" id="SignalP"/>
    </source>
</evidence>
<dbReference type="GO" id="GO:1904680">
    <property type="term" value="F:peptide transmembrane transporter activity"/>
    <property type="evidence" value="ECO:0007669"/>
    <property type="project" value="TreeGrafter"/>
</dbReference>
<dbReference type="AlphaFoldDB" id="A0A1P8UAL6"/>
<dbReference type="RefSeq" id="WP_076691522.1">
    <property type="nucleotide sequence ID" value="NZ_CP018762.1"/>
</dbReference>
<dbReference type="PANTHER" id="PTHR30290">
    <property type="entry name" value="PERIPLASMIC BINDING COMPONENT OF ABC TRANSPORTER"/>
    <property type="match status" value="1"/>
</dbReference>
<accession>A0A1P8UAL6</accession>
<keyword evidence="1" id="KW-0732">Signal</keyword>
<dbReference type="Proteomes" id="UP000187185">
    <property type="component" value="Chromosome"/>
</dbReference>
<dbReference type="PROSITE" id="PS51257">
    <property type="entry name" value="PROKAR_LIPOPROTEIN"/>
    <property type="match status" value="1"/>
</dbReference>
<dbReference type="EMBL" id="CP018762">
    <property type="protein sequence ID" value="APZ35143.1"/>
    <property type="molecule type" value="Genomic_DNA"/>
</dbReference>